<dbReference type="Proteomes" id="UP000799772">
    <property type="component" value="Unassembled WGS sequence"/>
</dbReference>
<comment type="subcellular location">
    <subcellularLocation>
        <location evidence="1">Nucleus</location>
    </subcellularLocation>
</comment>
<dbReference type="GO" id="GO:0006351">
    <property type="term" value="P:DNA-templated transcription"/>
    <property type="evidence" value="ECO:0007669"/>
    <property type="project" value="InterPro"/>
</dbReference>
<comment type="caution">
    <text evidence="8">The sequence shown here is derived from an EMBL/GenBank/DDBJ whole genome shotgun (WGS) entry which is preliminary data.</text>
</comment>
<keyword evidence="3" id="KW-0805">Transcription regulation</keyword>
<name>A0A9P4M8L7_9PEZI</name>
<dbReference type="SMART" id="SM00906">
    <property type="entry name" value="Fungal_trans"/>
    <property type="match status" value="1"/>
</dbReference>
<evidence type="ECO:0000256" key="6">
    <source>
        <dbReference type="SAM" id="MobiDB-lite"/>
    </source>
</evidence>
<keyword evidence="5" id="KW-0539">Nucleus</keyword>
<reference evidence="8" key="1">
    <citation type="journal article" date="2020" name="Stud. Mycol.">
        <title>101 Dothideomycetes genomes: a test case for predicting lifestyles and emergence of pathogens.</title>
        <authorList>
            <person name="Haridas S."/>
            <person name="Albert R."/>
            <person name="Binder M."/>
            <person name="Bloem J."/>
            <person name="Labutti K."/>
            <person name="Salamov A."/>
            <person name="Andreopoulos B."/>
            <person name="Baker S."/>
            <person name="Barry K."/>
            <person name="Bills G."/>
            <person name="Bluhm B."/>
            <person name="Cannon C."/>
            <person name="Castanera R."/>
            <person name="Culley D."/>
            <person name="Daum C."/>
            <person name="Ezra D."/>
            <person name="Gonzalez J."/>
            <person name="Henrissat B."/>
            <person name="Kuo A."/>
            <person name="Liang C."/>
            <person name="Lipzen A."/>
            <person name="Lutzoni F."/>
            <person name="Magnuson J."/>
            <person name="Mondo S."/>
            <person name="Nolan M."/>
            <person name="Ohm R."/>
            <person name="Pangilinan J."/>
            <person name="Park H.-J."/>
            <person name="Ramirez L."/>
            <person name="Alfaro M."/>
            <person name="Sun H."/>
            <person name="Tritt A."/>
            <person name="Yoshinaga Y."/>
            <person name="Zwiers L.-H."/>
            <person name="Turgeon B."/>
            <person name="Goodwin S."/>
            <person name="Spatafora J."/>
            <person name="Crous P."/>
            <person name="Grigoriev I."/>
        </authorList>
    </citation>
    <scope>NUCLEOTIDE SEQUENCE</scope>
    <source>
        <strain evidence="8">CBS 133067</strain>
    </source>
</reference>
<evidence type="ECO:0000256" key="4">
    <source>
        <dbReference type="ARBA" id="ARBA00023163"/>
    </source>
</evidence>
<dbReference type="GO" id="GO:0003677">
    <property type="term" value="F:DNA binding"/>
    <property type="evidence" value="ECO:0007669"/>
    <property type="project" value="InterPro"/>
</dbReference>
<evidence type="ECO:0000313" key="9">
    <source>
        <dbReference type="Proteomes" id="UP000799772"/>
    </source>
</evidence>
<dbReference type="Pfam" id="PF04082">
    <property type="entry name" value="Fungal_trans"/>
    <property type="match status" value="1"/>
</dbReference>
<keyword evidence="2" id="KW-0479">Metal-binding</keyword>
<evidence type="ECO:0000256" key="3">
    <source>
        <dbReference type="ARBA" id="ARBA00023015"/>
    </source>
</evidence>
<dbReference type="GO" id="GO:0005634">
    <property type="term" value="C:nucleus"/>
    <property type="evidence" value="ECO:0007669"/>
    <property type="project" value="UniProtKB-SubCell"/>
</dbReference>
<evidence type="ECO:0000256" key="2">
    <source>
        <dbReference type="ARBA" id="ARBA00022723"/>
    </source>
</evidence>
<evidence type="ECO:0000256" key="1">
    <source>
        <dbReference type="ARBA" id="ARBA00004123"/>
    </source>
</evidence>
<dbReference type="OrthoDB" id="3862662at2759"/>
<keyword evidence="4" id="KW-0804">Transcription</keyword>
<dbReference type="CDD" id="cd12148">
    <property type="entry name" value="fungal_TF_MHR"/>
    <property type="match status" value="1"/>
</dbReference>
<dbReference type="GO" id="GO:0008270">
    <property type="term" value="F:zinc ion binding"/>
    <property type="evidence" value="ECO:0007669"/>
    <property type="project" value="InterPro"/>
</dbReference>
<evidence type="ECO:0000259" key="7">
    <source>
        <dbReference type="SMART" id="SM00906"/>
    </source>
</evidence>
<accession>A0A9P4M8L7</accession>
<dbReference type="AlphaFoldDB" id="A0A9P4M8L7"/>
<evidence type="ECO:0000256" key="5">
    <source>
        <dbReference type="ARBA" id="ARBA00023242"/>
    </source>
</evidence>
<sequence>MDEQQNVASNVLPMARTLPHRACEECKRKKTKYRLLDLINSGQIVDKSLLNSSNDSDLGFTPPSQQQDIPLNFSTASHNAPIAAQVPGGIPNAGFTTEQQQQQEQWTGDPSVASFFQSFPSLNFPFSSDELLMPLPDGAFFDDQPTDAPNLPRDYSSYAPASVPQQSSTYGSMDLGFPLVETMGTSYDSADEEATYGSAIPPSTFNLSIPGMVADHLVQLYFRKIHGWTQILHQPRFVSRFISRDAGDNMRYQNLSMEDALILNGMFALAARFSTSEFFRGIPPKDRGRPFAAEAQSIIQRYVLAAIDESPTVSSLQGVVLSGYYWLSRGPNLQAWFLTGIACRMAYFIGLNTVDEDFVGPTESHPDLSPSEWAAREELRRVWWAVLDLDNFGSCLSHRPVNIDRNRMHVLLPAPDKNWFAQQPISSGFLDPDPLSAWQSLKGSQNRNPHAWYLVANALNMFAHEWAMKGSLTPEFRETMEATVSCFAMSLPDEFDIENGNLCFSPDWVDFDNWVICLHLMMQGPRSFFIHIDTYSRASTPASESKPMDPDDEALMRCRPLLASIMRAVRAWSPDHVPLAHPFIVCMLLGPYTSFLRCSSKIQEHSKEGMIKHLLEMTISRFAKYWHVGSLMLEMFQITSTNYPASPGQGSEVRQKLADRFAALLPRQLDPERDKRGEGKRHSMGFGPTASGTGSTNSPGGHSVSVR</sequence>
<dbReference type="PANTHER" id="PTHR47338:SF5">
    <property type="entry name" value="ZN(II)2CYS6 TRANSCRIPTION FACTOR (EUROFUNG)"/>
    <property type="match status" value="1"/>
</dbReference>
<protein>
    <recommendedName>
        <fullName evidence="7">Xylanolytic transcriptional activator regulatory domain-containing protein</fullName>
    </recommendedName>
</protein>
<organism evidence="8 9">
    <name type="scientific">Rhizodiscina lignyota</name>
    <dbReference type="NCBI Taxonomy" id="1504668"/>
    <lineage>
        <taxon>Eukaryota</taxon>
        <taxon>Fungi</taxon>
        <taxon>Dikarya</taxon>
        <taxon>Ascomycota</taxon>
        <taxon>Pezizomycotina</taxon>
        <taxon>Dothideomycetes</taxon>
        <taxon>Pleosporomycetidae</taxon>
        <taxon>Aulographales</taxon>
        <taxon>Rhizodiscinaceae</taxon>
        <taxon>Rhizodiscina</taxon>
    </lineage>
</organism>
<dbReference type="EMBL" id="ML978123">
    <property type="protein sequence ID" value="KAF2101816.1"/>
    <property type="molecule type" value="Genomic_DNA"/>
</dbReference>
<dbReference type="InterPro" id="IPR007219">
    <property type="entry name" value="XnlR_reg_dom"/>
</dbReference>
<feature type="compositionally biased region" description="Basic and acidic residues" evidence="6">
    <location>
        <begin position="669"/>
        <end position="681"/>
    </location>
</feature>
<dbReference type="GO" id="GO:0000981">
    <property type="term" value="F:DNA-binding transcription factor activity, RNA polymerase II-specific"/>
    <property type="evidence" value="ECO:0007669"/>
    <property type="project" value="InterPro"/>
</dbReference>
<feature type="compositionally biased region" description="Polar residues" evidence="6">
    <location>
        <begin position="690"/>
        <end position="707"/>
    </location>
</feature>
<dbReference type="PANTHER" id="PTHR47338">
    <property type="entry name" value="ZN(II)2CYS6 TRANSCRIPTION FACTOR (EUROFUNG)-RELATED"/>
    <property type="match status" value="1"/>
</dbReference>
<feature type="domain" description="Xylanolytic transcriptional activator regulatory" evidence="7">
    <location>
        <begin position="335"/>
        <end position="419"/>
    </location>
</feature>
<dbReference type="InterPro" id="IPR050815">
    <property type="entry name" value="TF_fung"/>
</dbReference>
<proteinExistence type="predicted"/>
<evidence type="ECO:0000313" key="8">
    <source>
        <dbReference type="EMBL" id="KAF2101816.1"/>
    </source>
</evidence>
<feature type="region of interest" description="Disordered" evidence="6">
    <location>
        <begin position="665"/>
        <end position="707"/>
    </location>
</feature>
<keyword evidence="9" id="KW-1185">Reference proteome</keyword>
<gene>
    <name evidence="8" type="ORF">NA57DRAFT_73256</name>
</gene>